<dbReference type="SUPFAM" id="SSF55797">
    <property type="entry name" value="PR-1-like"/>
    <property type="match status" value="1"/>
</dbReference>
<dbReference type="CDD" id="cd05379">
    <property type="entry name" value="CAP_bacterial"/>
    <property type="match status" value="1"/>
</dbReference>
<feature type="signal peptide" evidence="2">
    <location>
        <begin position="1"/>
        <end position="19"/>
    </location>
</feature>
<dbReference type="InterPro" id="IPR014258">
    <property type="entry name" value="CAP_domain_YkwD-like"/>
</dbReference>
<evidence type="ECO:0000256" key="2">
    <source>
        <dbReference type="SAM" id="SignalP"/>
    </source>
</evidence>
<dbReference type="NCBIfam" id="TIGR02909">
    <property type="entry name" value="spore_YkwD"/>
    <property type="match status" value="1"/>
</dbReference>
<dbReference type="PANTHER" id="PTHR31157">
    <property type="entry name" value="SCP DOMAIN-CONTAINING PROTEIN"/>
    <property type="match status" value="1"/>
</dbReference>
<reference evidence="4" key="1">
    <citation type="journal article" date="2014" name="Genome Announc.">
        <title>Draft Genome Sequences of Three Alkaliphilic Bacillus Strains, Bacillus wakoensis JCM 9140T, Bacillus akibai JCM 9157T, and Bacillus hemicellulosilyticus JCM 9152T.</title>
        <authorList>
            <person name="Yuki M."/>
            <person name="Oshima K."/>
            <person name="Suda W."/>
            <person name="Oshida Y."/>
            <person name="Kitamura K."/>
            <person name="Iida T."/>
            <person name="Hattori M."/>
            <person name="Ohkuma M."/>
        </authorList>
    </citation>
    <scope>NUCLEOTIDE SEQUENCE [LARGE SCALE GENOMIC DNA]</scope>
    <source>
        <strain evidence="4">JCM 9140</strain>
    </source>
</reference>
<dbReference type="STRING" id="1236970.JCM9140_1085"/>
<dbReference type="AlphaFoldDB" id="W4PZE5"/>
<feature type="domain" description="SCP" evidence="3">
    <location>
        <begin position="173"/>
        <end position="285"/>
    </location>
</feature>
<dbReference type="Gene3D" id="3.40.33.10">
    <property type="entry name" value="CAP"/>
    <property type="match status" value="1"/>
</dbReference>
<dbReference type="EMBL" id="BAUT01000007">
    <property type="protein sequence ID" value="GAE25112.1"/>
    <property type="molecule type" value="Genomic_DNA"/>
</dbReference>
<dbReference type="InterPro" id="IPR014044">
    <property type="entry name" value="CAP_dom"/>
</dbReference>
<dbReference type="Proteomes" id="UP000018890">
    <property type="component" value="Unassembled WGS sequence"/>
</dbReference>
<dbReference type="RefSeq" id="WP_034743084.1">
    <property type="nucleotide sequence ID" value="NZ_BAUT01000007.1"/>
</dbReference>
<comment type="caution">
    <text evidence="4">The sequence shown here is derived from an EMBL/GenBank/DDBJ whole genome shotgun (WGS) entry which is preliminary data.</text>
</comment>
<keyword evidence="2" id="KW-0732">Signal</keyword>
<feature type="chain" id="PRO_5038761846" evidence="2">
    <location>
        <begin position="20"/>
        <end position="288"/>
    </location>
</feature>
<protein>
    <submittedName>
        <fullName evidence="4">Hypothetical exported protein</fullName>
    </submittedName>
</protein>
<dbReference type="Pfam" id="PF00188">
    <property type="entry name" value="CAP"/>
    <property type="match status" value="1"/>
</dbReference>
<keyword evidence="5" id="KW-1185">Reference proteome</keyword>
<evidence type="ECO:0000256" key="1">
    <source>
        <dbReference type="SAM" id="MobiDB-lite"/>
    </source>
</evidence>
<gene>
    <name evidence="4" type="ORF">JCM9140_1085</name>
</gene>
<dbReference type="PROSITE" id="PS51257">
    <property type="entry name" value="PROKAR_LIPOPROTEIN"/>
    <property type="match status" value="1"/>
</dbReference>
<name>W4PZE5_9BACI</name>
<evidence type="ECO:0000313" key="4">
    <source>
        <dbReference type="EMBL" id="GAE25112.1"/>
    </source>
</evidence>
<accession>W4PZE5</accession>
<evidence type="ECO:0000259" key="3">
    <source>
        <dbReference type="Pfam" id="PF00188"/>
    </source>
</evidence>
<dbReference type="PANTHER" id="PTHR31157:SF1">
    <property type="entry name" value="SCP DOMAIN-CONTAINING PROTEIN"/>
    <property type="match status" value="1"/>
</dbReference>
<dbReference type="InterPro" id="IPR035940">
    <property type="entry name" value="CAP_sf"/>
</dbReference>
<feature type="region of interest" description="Disordered" evidence="1">
    <location>
        <begin position="125"/>
        <end position="160"/>
    </location>
</feature>
<sequence>MKNIALMICALLLFTGCQNDPQAMNPMSVGEGQISSDFTTASSEQFPHTKPIQTQHAKYDFEVAHSVQLTREEAIALLPNELSQHIPEGVRELTPEQLTQILPEGVTSLPREEIIERLKNRMPIEQADGQGPAPEPGIVQPDSPSPEVEEPRTETEGENQVENISDLERLVAELTNQERRNNGLPDLQLDDSLSHVARVKSQDMEEHNYFLHTSPTYGSPFDMIRDFDISYQSAAENIAQGQRSAEEVVQAWMTSEGHRANILNQTYTHIGVGYHEEGHYWTQMFISR</sequence>
<proteinExistence type="predicted"/>
<evidence type="ECO:0000313" key="5">
    <source>
        <dbReference type="Proteomes" id="UP000018890"/>
    </source>
</evidence>
<organism evidence="4 5">
    <name type="scientific">Halalkalibacter wakoensis JCM 9140</name>
    <dbReference type="NCBI Taxonomy" id="1236970"/>
    <lineage>
        <taxon>Bacteria</taxon>
        <taxon>Bacillati</taxon>
        <taxon>Bacillota</taxon>
        <taxon>Bacilli</taxon>
        <taxon>Bacillales</taxon>
        <taxon>Bacillaceae</taxon>
        <taxon>Halalkalibacter</taxon>
    </lineage>
</organism>